<dbReference type="Proteomes" id="UP000249396">
    <property type="component" value="Unassembled WGS sequence"/>
</dbReference>
<comment type="similarity">
    <text evidence="1">Belongs to the glycosyltransferase 2 family.</text>
</comment>
<accession>A0A2W4RFI1</accession>
<evidence type="ECO:0000313" key="6">
    <source>
        <dbReference type="EMBL" id="PZN81576.1"/>
    </source>
</evidence>
<protein>
    <submittedName>
        <fullName evidence="6">Glycosyl transferase</fullName>
    </submittedName>
</protein>
<evidence type="ECO:0000313" key="7">
    <source>
        <dbReference type="Proteomes" id="UP000249396"/>
    </source>
</evidence>
<feature type="domain" description="Glycosyltransferase 2-like" evidence="5">
    <location>
        <begin position="2"/>
        <end position="161"/>
    </location>
</feature>
<dbReference type="EMBL" id="QJPH01000265">
    <property type="protein sequence ID" value="PZN81576.1"/>
    <property type="molecule type" value="Genomic_DNA"/>
</dbReference>
<evidence type="ECO:0000256" key="3">
    <source>
        <dbReference type="ARBA" id="ARBA00022679"/>
    </source>
</evidence>
<dbReference type="InterPro" id="IPR001173">
    <property type="entry name" value="Glyco_trans_2-like"/>
</dbReference>
<gene>
    <name evidence="6" type="ORF">DM484_08230</name>
</gene>
<feature type="transmembrane region" description="Helical" evidence="4">
    <location>
        <begin position="243"/>
        <end position="262"/>
    </location>
</feature>
<evidence type="ECO:0000256" key="1">
    <source>
        <dbReference type="ARBA" id="ARBA00006739"/>
    </source>
</evidence>
<evidence type="ECO:0000259" key="5">
    <source>
        <dbReference type="Pfam" id="PF00535"/>
    </source>
</evidence>
<dbReference type="PANTHER" id="PTHR43630">
    <property type="entry name" value="POLY-BETA-1,6-N-ACETYL-D-GLUCOSAMINE SYNTHASE"/>
    <property type="match status" value="1"/>
</dbReference>
<reference evidence="6 7" key="1">
    <citation type="journal article" date="2018" name="Aquat. Microb. Ecol.">
        <title>Gammaproteobacterial methanotrophs dominate.</title>
        <authorList>
            <person name="Rissanen A.J."/>
            <person name="Saarenheimo J."/>
            <person name="Tiirola M."/>
            <person name="Peura S."/>
            <person name="Aalto S.L."/>
            <person name="Karvinen A."/>
            <person name="Nykanen H."/>
        </authorList>
    </citation>
    <scope>NUCLEOTIDE SEQUENCE [LARGE SCALE GENOMIC DNA]</scope>
    <source>
        <strain evidence="6">AMbin10</strain>
    </source>
</reference>
<keyword evidence="4" id="KW-0812">Transmembrane</keyword>
<keyword evidence="2" id="KW-0328">Glycosyltransferase</keyword>
<dbReference type="GO" id="GO:0016757">
    <property type="term" value="F:glycosyltransferase activity"/>
    <property type="evidence" value="ECO:0007669"/>
    <property type="project" value="UniProtKB-KW"/>
</dbReference>
<dbReference type="AlphaFoldDB" id="A0A2W4RFI1"/>
<dbReference type="InterPro" id="IPR029044">
    <property type="entry name" value="Nucleotide-diphossugar_trans"/>
</dbReference>
<dbReference type="SUPFAM" id="SSF53448">
    <property type="entry name" value="Nucleotide-diphospho-sugar transferases"/>
    <property type="match status" value="1"/>
</dbReference>
<evidence type="ECO:0000256" key="2">
    <source>
        <dbReference type="ARBA" id="ARBA00022676"/>
    </source>
</evidence>
<keyword evidence="4" id="KW-1133">Transmembrane helix</keyword>
<evidence type="ECO:0000256" key="4">
    <source>
        <dbReference type="SAM" id="Phobius"/>
    </source>
</evidence>
<comment type="caution">
    <text evidence="6">The sequence shown here is derived from an EMBL/GenBank/DDBJ whole genome shotgun (WGS) entry which is preliminary data.</text>
</comment>
<feature type="transmembrane region" description="Helical" evidence="4">
    <location>
        <begin position="269"/>
        <end position="289"/>
    </location>
</feature>
<organism evidence="6 7">
    <name type="scientific">Candidatus Methylumidiphilus alinenensis</name>
    <dbReference type="NCBI Taxonomy" id="2202197"/>
    <lineage>
        <taxon>Bacteria</taxon>
        <taxon>Pseudomonadati</taxon>
        <taxon>Pseudomonadota</taxon>
        <taxon>Gammaproteobacteria</taxon>
        <taxon>Methylococcales</taxon>
        <taxon>Candidatus Methylumidiphilus</taxon>
    </lineage>
</organism>
<feature type="transmembrane region" description="Helical" evidence="4">
    <location>
        <begin position="295"/>
        <end position="318"/>
    </location>
</feature>
<name>A0A2W4RFI1_9GAMM</name>
<proteinExistence type="inferred from homology"/>
<sequence length="335" mass="37503">MIPAYNEESYIVRRIDEFTGLLAANGLDGEIIVISDGSTDHTAALAREHASQSVKVLDLQQNVGKAEALSYAREVARGDVIVLADARQHWAPDALEKLLENFTNPEVGGASGELVIDSGSGTLSGVGLYWKYEKWIRQNESAYHSTVGVTGAISAVRRELFPIIPKGTVLDDVYWPMQVVMRGYRVVHDQRSVAYDRLPEKTGDEFKRKLRTLTGNFQLVALLPSLLLPWRNPIWFQFMSHKVMRLVVPWALLALFISSIVLPQPFYRLAFVAQLAFYGLGLMGILQTGKSRLPLASTAGSFIMLNAAAFLAFWAWILGRDSTRYWHKASYKDRQ</sequence>
<keyword evidence="3 6" id="KW-0808">Transferase</keyword>
<dbReference type="CDD" id="cd06439">
    <property type="entry name" value="CESA_like_1"/>
    <property type="match status" value="1"/>
</dbReference>
<dbReference type="PANTHER" id="PTHR43630:SF1">
    <property type="entry name" value="POLY-BETA-1,6-N-ACETYL-D-GLUCOSAMINE SYNTHASE"/>
    <property type="match status" value="1"/>
</dbReference>
<dbReference type="Gene3D" id="3.90.550.10">
    <property type="entry name" value="Spore Coat Polysaccharide Biosynthesis Protein SpsA, Chain A"/>
    <property type="match status" value="1"/>
</dbReference>
<dbReference type="Pfam" id="PF00535">
    <property type="entry name" value="Glycos_transf_2"/>
    <property type="match status" value="1"/>
</dbReference>
<keyword evidence="4" id="KW-0472">Membrane</keyword>